<protein>
    <submittedName>
        <fullName evidence="1">Flagellar biosynthesis chaperone FliJ</fullName>
    </submittedName>
</protein>
<gene>
    <name evidence="1" type="ORF">FHR19_002309</name>
</gene>
<dbReference type="Gene3D" id="1.10.287.1700">
    <property type="match status" value="1"/>
</dbReference>
<organism evidence="1 2">
    <name type="scientific">Sphingomonas yantingensis</name>
    <dbReference type="NCBI Taxonomy" id="1241761"/>
    <lineage>
        <taxon>Bacteria</taxon>
        <taxon>Pseudomonadati</taxon>
        <taxon>Pseudomonadota</taxon>
        <taxon>Alphaproteobacteria</taxon>
        <taxon>Sphingomonadales</taxon>
        <taxon>Sphingomonadaceae</taxon>
        <taxon>Sphingomonas</taxon>
    </lineage>
</organism>
<keyword evidence="1" id="KW-0966">Cell projection</keyword>
<keyword evidence="1" id="KW-0282">Flagellum</keyword>
<keyword evidence="2" id="KW-1185">Reference proteome</keyword>
<evidence type="ECO:0000313" key="1">
    <source>
        <dbReference type="EMBL" id="MBB5698954.1"/>
    </source>
</evidence>
<comment type="caution">
    <text evidence="1">The sequence shown here is derived from an EMBL/GenBank/DDBJ whole genome shotgun (WGS) entry which is preliminary data.</text>
</comment>
<dbReference type="Proteomes" id="UP000557739">
    <property type="component" value="Unassembled WGS sequence"/>
</dbReference>
<evidence type="ECO:0000313" key="2">
    <source>
        <dbReference type="Proteomes" id="UP000557739"/>
    </source>
</evidence>
<reference evidence="1 2" key="1">
    <citation type="submission" date="2020-08" db="EMBL/GenBank/DDBJ databases">
        <title>Genomic Encyclopedia of Type Strains, Phase IV (KMG-IV): sequencing the most valuable type-strain genomes for metagenomic binning, comparative biology and taxonomic classification.</title>
        <authorList>
            <person name="Goeker M."/>
        </authorList>
    </citation>
    <scope>NUCLEOTIDE SEQUENCE [LARGE SCALE GENOMIC DNA]</scope>
    <source>
        <strain evidence="1 2">DSM 27244</strain>
    </source>
</reference>
<dbReference type="AlphaFoldDB" id="A0A7W9EIA9"/>
<dbReference type="RefSeq" id="WP_184028378.1">
    <property type="nucleotide sequence ID" value="NZ_JACIJJ010000003.1"/>
</dbReference>
<keyword evidence="1" id="KW-0969">Cilium</keyword>
<sequence>MTTLATLVSLRDREVDRAARAARDAAEAAEAAAAEVHAARIALDTAISVRETAAARRLLRPGDECVALYFERCDLAVAAAERALDDARRTFATAEHAVELARRAWLRAEARRDAMHGFADDERRDAQRIAERRAEDDLILRTGVSR</sequence>
<name>A0A7W9EIA9_9SPHN</name>
<proteinExistence type="predicted"/>
<dbReference type="InterPro" id="IPR053716">
    <property type="entry name" value="Flag_assembly_chemotaxis_eff"/>
</dbReference>
<accession>A0A7W9EIA9</accession>
<dbReference type="EMBL" id="JACIJJ010000003">
    <property type="protein sequence ID" value="MBB5698954.1"/>
    <property type="molecule type" value="Genomic_DNA"/>
</dbReference>